<dbReference type="RefSeq" id="WP_206658541.1">
    <property type="nucleotide sequence ID" value="NZ_CP071182.1"/>
</dbReference>
<dbReference type="KEGG" id="afx:JZ786_10080"/>
<feature type="region of interest" description="Disordered" evidence="1">
    <location>
        <begin position="71"/>
        <end position="93"/>
    </location>
</feature>
<reference evidence="3 4" key="1">
    <citation type="submission" date="2021-02" db="EMBL/GenBank/DDBJ databases">
        <title>Alicyclobacillus curvatus sp. nov. and Alicyclobacillus mengziensis sp. nov., two acidophilic bacteria isolated from acid mine drainage.</title>
        <authorList>
            <person name="Huang Y."/>
        </authorList>
    </citation>
    <scope>NUCLEOTIDE SEQUENCE [LARGE SCALE GENOMIC DNA]</scope>
    <source>
        <strain evidence="3 4">S30H14</strain>
    </source>
</reference>
<sequence>MNRKAVAIAVSGLAFLTLVGCGTNSSSTNHTQKKTTASNVTTGANSINTVSVNTTLTITTSSTNVSSTALANASSTSSQSTNTTSNSATTNLQANIPTSPVGYAAYSKQSLGSMISVTYSIQGTVTQMNETSSVLQSLTVKVTKPLQSVNGATSFKAGKVLKIYFQQPLSRAGTLQLAKGSNIELTFGQFARRSDNKLIYGSNFSWLTVEKNGVYYDAQGKVVKPITPSGKRG</sequence>
<protein>
    <recommendedName>
        <fullName evidence="5">Lipoprotein</fullName>
    </recommendedName>
</protein>
<evidence type="ECO:0000313" key="4">
    <source>
        <dbReference type="Proteomes" id="UP000663505"/>
    </source>
</evidence>
<name>A0A9X7W2R8_9BACL</name>
<evidence type="ECO:0000256" key="2">
    <source>
        <dbReference type="SAM" id="SignalP"/>
    </source>
</evidence>
<feature type="chain" id="PRO_5040961069" description="Lipoprotein" evidence="2">
    <location>
        <begin position="23"/>
        <end position="233"/>
    </location>
</feature>
<keyword evidence="2" id="KW-0732">Signal</keyword>
<dbReference type="PROSITE" id="PS51257">
    <property type="entry name" value="PROKAR_LIPOPROTEIN"/>
    <property type="match status" value="1"/>
</dbReference>
<evidence type="ECO:0008006" key="5">
    <source>
        <dbReference type="Google" id="ProtNLM"/>
    </source>
</evidence>
<keyword evidence="4" id="KW-1185">Reference proteome</keyword>
<gene>
    <name evidence="3" type="ORF">JZ786_10080</name>
</gene>
<dbReference type="AlphaFoldDB" id="A0A9X7W2R8"/>
<feature type="signal peptide" evidence="2">
    <location>
        <begin position="1"/>
        <end position="22"/>
    </location>
</feature>
<dbReference type="EMBL" id="CP071182">
    <property type="protein sequence ID" value="QSO49230.1"/>
    <property type="molecule type" value="Genomic_DNA"/>
</dbReference>
<evidence type="ECO:0000313" key="3">
    <source>
        <dbReference type="EMBL" id="QSO49230.1"/>
    </source>
</evidence>
<organism evidence="3 4">
    <name type="scientific">Alicyclobacillus mengziensis</name>
    <dbReference type="NCBI Taxonomy" id="2931921"/>
    <lineage>
        <taxon>Bacteria</taxon>
        <taxon>Bacillati</taxon>
        <taxon>Bacillota</taxon>
        <taxon>Bacilli</taxon>
        <taxon>Bacillales</taxon>
        <taxon>Alicyclobacillaceae</taxon>
        <taxon>Alicyclobacillus</taxon>
    </lineage>
</organism>
<evidence type="ECO:0000256" key="1">
    <source>
        <dbReference type="SAM" id="MobiDB-lite"/>
    </source>
</evidence>
<proteinExistence type="predicted"/>
<dbReference type="Proteomes" id="UP000663505">
    <property type="component" value="Chromosome"/>
</dbReference>
<accession>A0A9X7W2R8</accession>